<dbReference type="RefSeq" id="WP_378288770.1">
    <property type="nucleotide sequence ID" value="NZ_JBHULE010000002.1"/>
</dbReference>
<reference evidence="6" key="1">
    <citation type="journal article" date="2019" name="Int. J. Syst. Evol. Microbiol.">
        <title>The Global Catalogue of Microorganisms (GCM) 10K type strain sequencing project: providing services to taxonomists for standard genome sequencing and annotation.</title>
        <authorList>
            <consortium name="The Broad Institute Genomics Platform"/>
            <consortium name="The Broad Institute Genome Sequencing Center for Infectious Disease"/>
            <person name="Wu L."/>
            <person name="Ma J."/>
        </authorList>
    </citation>
    <scope>NUCLEOTIDE SEQUENCE [LARGE SCALE GENOMIC DNA]</scope>
    <source>
        <strain evidence="6">KCTC 52274</strain>
    </source>
</reference>
<dbReference type="InterPro" id="IPR018060">
    <property type="entry name" value="HTH_AraC"/>
</dbReference>
<gene>
    <name evidence="5" type="ORF">ACFSR1_01065</name>
</gene>
<accession>A0ABW5LAV6</accession>
<dbReference type="SUPFAM" id="SSF46689">
    <property type="entry name" value="Homeodomain-like"/>
    <property type="match status" value="2"/>
</dbReference>
<proteinExistence type="predicted"/>
<keyword evidence="2" id="KW-0238">DNA-binding</keyword>
<keyword evidence="1" id="KW-0805">Transcription regulation</keyword>
<dbReference type="Proteomes" id="UP001597319">
    <property type="component" value="Unassembled WGS sequence"/>
</dbReference>
<evidence type="ECO:0000313" key="6">
    <source>
        <dbReference type="Proteomes" id="UP001597319"/>
    </source>
</evidence>
<keyword evidence="3" id="KW-0804">Transcription</keyword>
<dbReference type="PROSITE" id="PS00041">
    <property type="entry name" value="HTH_ARAC_FAMILY_1"/>
    <property type="match status" value="1"/>
</dbReference>
<dbReference type="Gene3D" id="1.10.10.60">
    <property type="entry name" value="Homeodomain-like"/>
    <property type="match status" value="2"/>
</dbReference>
<feature type="domain" description="HTH araC/xylS-type" evidence="4">
    <location>
        <begin position="209"/>
        <end position="308"/>
    </location>
</feature>
<evidence type="ECO:0000256" key="1">
    <source>
        <dbReference type="ARBA" id="ARBA00023015"/>
    </source>
</evidence>
<keyword evidence="6" id="KW-1185">Reference proteome</keyword>
<dbReference type="InterPro" id="IPR018062">
    <property type="entry name" value="HTH_AraC-typ_CS"/>
</dbReference>
<sequence>MSLKYLDRYYNHFSKSKREDHNPLTKDRNYLMRFHTFLPYSYSKEQSSLSLVYSNSLSNMNLITKKGSSKLKNNHFTIINPNTDWEFLCKKEERIDVLSFVLSEKLISKFSYYLGGSIEKLLEVPFDTSDYNDLFIENTYRASYSDTGKLLKNLFDISNTKDYALLDPDEIVLELLSILYREHAAYNKNIQLIKGKKEVTKREVFKRILVAHDYMHDSFQNRKIDIEELSLISGLSEYHLYSAFKAIYKQTPHQYLNSLRMQRAKQLLDSGSMTISEISDALQFPDLPTFSKLFKKTYGFTPSKLIYST</sequence>
<evidence type="ECO:0000256" key="2">
    <source>
        <dbReference type="ARBA" id="ARBA00023125"/>
    </source>
</evidence>
<dbReference type="InterPro" id="IPR009057">
    <property type="entry name" value="Homeodomain-like_sf"/>
</dbReference>
<dbReference type="PROSITE" id="PS01124">
    <property type="entry name" value="HTH_ARAC_FAMILY_2"/>
    <property type="match status" value="1"/>
</dbReference>
<evidence type="ECO:0000256" key="3">
    <source>
        <dbReference type="ARBA" id="ARBA00023163"/>
    </source>
</evidence>
<dbReference type="EMBL" id="JBHULE010000002">
    <property type="protein sequence ID" value="MFD2561236.1"/>
    <property type="molecule type" value="Genomic_DNA"/>
</dbReference>
<name>A0ABW5LAV6_9FLAO</name>
<evidence type="ECO:0000259" key="4">
    <source>
        <dbReference type="PROSITE" id="PS01124"/>
    </source>
</evidence>
<dbReference type="Pfam" id="PF12833">
    <property type="entry name" value="HTH_18"/>
    <property type="match status" value="1"/>
</dbReference>
<dbReference type="PANTHER" id="PTHR43280">
    <property type="entry name" value="ARAC-FAMILY TRANSCRIPTIONAL REGULATOR"/>
    <property type="match status" value="1"/>
</dbReference>
<dbReference type="SMART" id="SM00342">
    <property type="entry name" value="HTH_ARAC"/>
    <property type="match status" value="1"/>
</dbReference>
<evidence type="ECO:0000313" key="5">
    <source>
        <dbReference type="EMBL" id="MFD2561236.1"/>
    </source>
</evidence>
<protein>
    <submittedName>
        <fullName evidence="5">Helix-turn-helix transcriptional regulator</fullName>
    </submittedName>
</protein>
<dbReference type="PANTHER" id="PTHR43280:SF2">
    <property type="entry name" value="HTH-TYPE TRANSCRIPTIONAL REGULATOR EXSA"/>
    <property type="match status" value="1"/>
</dbReference>
<comment type="caution">
    <text evidence="5">The sequence shown here is derived from an EMBL/GenBank/DDBJ whole genome shotgun (WGS) entry which is preliminary data.</text>
</comment>
<organism evidence="5 6">
    <name type="scientific">Aquimarina rubra</name>
    <dbReference type="NCBI Taxonomy" id="1920033"/>
    <lineage>
        <taxon>Bacteria</taxon>
        <taxon>Pseudomonadati</taxon>
        <taxon>Bacteroidota</taxon>
        <taxon>Flavobacteriia</taxon>
        <taxon>Flavobacteriales</taxon>
        <taxon>Flavobacteriaceae</taxon>
        <taxon>Aquimarina</taxon>
    </lineage>
</organism>